<dbReference type="Pfam" id="PF02358">
    <property type="entry name" value="Trehalose_PPase"/>
    <property type="match status" value="1"/>
</dbReference>
<dbReference type="SUPFAM" id="SSF56784">
    <property type="entry name" value="HAD-like"/>
    <property type="match status" value="1"/>
</dbReference>
<evidence type="ECO:0000313" key="3">
    <source>
        <dbReference type="EMBL" id="KAH3668208.1"/>
    </source>
</evidence>
<sequence>MSLIQALSLKNPSTPTISQGDFSDIRKQSFLEDDDGEGSTSTTNTDTVSQNVSVQEFFFNNPKRLTSDEIGEIEEAVKNSLAHNSSAPKFIKPKSRISTLKSSVSVSVSEKPVLKAPEVFQSSLKVNRGNISRRRSSSHLHKATETENKKLPLEPQNAFHDDEGKVTPFGGFSKPDYHDLFVKDNVFASAPWRVVDFDKGNGSLRNAVRLARKADPNQSFEWIGILPMPSDVVPEDTRQKIAEELEANYHSSAAYVDDETFDGHYNSFSKQILWPIFHYQIPDNPKNNAFENHSWTHYEKLNQAVANKIVSKYKEGDIVWVNDYHLMLVPKMVREKLPNAKIGFFLHVSFPSSEVFRCLAQRNNILEGLLGADCITFQTKEYVRHFYQTCNRLLLADFDEQGIRYKDRDIGVTHNPIGIDASSLNKRLQSDKCLNWRQLVRERWPNKKLILSRDKIDKIRGIKEKLLAYERFLNDNPDYLDSTILILIYTKGRAEKDDDYENTIFNIVERINSKANNISADQPVILLHQDIEFEQYLALLSEADMFIVSTLREGMNLTSHEFVVAAQETHSPLIMSEFVGSVGVFTNGPLITNPYNIKQVAEKIKYGLEMSPEEKLERWKSMYSIILAHDSQEWTKNCIKDIEHAFISHQNESPSELTVLTPEMFTQRYNDLPSSDSKRLFVINVGNLASKVSIPGSTINPVQHQYIDSTLYNLAHDPQNVVYVLSYLKRSDLLRKHRRITEIGLIAENGGYIKLPNSSDWFTVIDENELSWMPTVIEVMNSFCERLPGSYVEVEECTVRFHTESCADIDKDHRDKLIGELITHVNELYSKDFNLHANLVNGIVIVQEANLVIRALSFIMNQNSFDGHIEKVPSSSLTSPMIQPADISMSSILEEPQFKDNLGFIMAAGGNTPADEEMFNYFNNLDFKVENTLTVRVGQDTSNSKAEQKLKGVNELFKTLSQVSTTSI</sequence>
<accession>A0A9P8T6K5</accession>
<evidence type="ECO:0000256" key="2">
    <source>
        <dbReference type="SAM" id="MobiDB-lite"/>
    </source>
</evidence>
<reference evidence="3" key="2">
    <citation type="submission" date="2021-01" db="EMBL/GenBank/DDBJ databases">
        <authorList>
            <person name="Schikora-Tamarit M.A."/>
        </authorList>
    </citation>
    <scope>NUCLEOTIDE SEQUENCE</scope>
    <source>
        <strain evidence="3">CBS6075</strain>
    </source>
</reference>
<dbReference type="GO" id="GO:0005829">
    <property type="term" value="C:cytosol"/>
    <property type="evidence" value="ECO:0007669"/>
    <property type="project" value="TreeGrafter"/>
</dbReference>
<feature type="compositionally biased region" description="Polar residues" evidence="2">
    <location>
        <begin position="12"/>
        <end position="21"/>
    </location>
</feature>
<dbReference type="PANTHER" id="PTHR10788:SF15">
    <property type="entry name" value="TREHALOSE SYNTHASE COMPLEX REGULATORY SUBUNIT TPS3-RELATED"/>
    <property type="match status" value="1"/>
</dbReference>
<organism evidence="3 4">
    <name type="scientific">Ogataea philodendri</name>
    <dbReference type="NCBI Taxonomy" id="1378263"/>
    <lineage>
        <taxon>Eukaryota</taxon>
        <taxon>Fungi</taxon>
        <taxon>Dikarya</taxon>
        <taxon>Ascomycota</taxon>
        <taxon>Saccharomycotina</taxon>
        <taxon>Pichiomycetes</taxon>
        <taxon>Pichiales</taxon>
        <taxon>Pichiaceae</taxon>
        <taxon>Ogataea</taxon>
    </lineage>
</organism>
<dbReference type="GO" id="GO:0004805">
    <property type="term" value="F:trehalose-phosphatase activity"/>
    <property type="evidence" value="ECO:0007669"/>
    <property type="project" value="TreeGrafter"/>
</dbReference>
<keyword evidence="1" id="KW-0597">Phosphoprotein</keyword>
<dbReference type="EMBL" id="JAEUBE010000158">
    <property type="protein sequence ID" value="KAH3668208.1"/>
    <property type="molecule type" value="Genomic_DNA"/>
</dbReference>
<dbReference type="InterPro" id="IPR003337">
    <property type="entry name" value="Trehalose_PPase"/>
</dbReference>
<dbReference type="InterPro" id="IPR036412">
    <property type="entry name" value="HAD-like_sf"/>
</dbReference>
<dbReference type="InterPro" id="IPR001830">
    <property type="entry name" value="Glyco_trans_20"/>
</dbReference>
<evidence type="ECO:0000313" key="4">
    <source>
        <dbReference type="Proteomes" id="UP000769157"/>
    </source>
</evidence>
<dbReference type="GO" id="GO:0005992">
    <property type="term" value="P:trehalose biosynthetic process"/>
    <property type="evidence" value="ECO:0007669"/>
    <property type="project" value="InterPro"/>
</dbReference>
<dbReference type="SUPFAM" id="SSF53756">
    <property type="entry name" value="UDP-Glycosyltransferase/glycogen phosphorylase"/>
    <property type="match status" value="1"/>
</dbReference>
<name>A0A9P8T6K5_9ASCO</name>
<feature type="region of interest" description="Disordered" evidence="2">
    <location>
        <begin position="12"/>
        <end position="47"/>
    </location>
</feature>
<dbReference type="GeneID" id="70233929"/>
<comment type="caution">
    <text evidence="3">The sequence shown here is derived from an EMBL/GenBank/DDBJ whole genome shotgun (WGS) entry which is preliminary data.</text>
</comment>
<dbReference type="PANTHER" id="PTHR10788">
    <property type="entry name" value="TREHALOSE-6-PHOSPHATE SYNTHASE"/>
    <property type="match status" value="1"/>
</dbReference>
<keyword evidence="4" id="KW-1185">Reference proteome</keyword>
<proteinExistence type="predicted"/>
<dbReference type="RefSeq" id="XP_046062622.1">
    <property type="nucleotide sequence ID" value="XM_046202780.1"/>
</dbReference>
<dbReference type="GO" id="GO:0005946">
    <property type="term" value="C:alpha,alpha-trehalose-phosphate synthase complex (UDP-forming)"/>
    <property type="evidence" value="ECO:0007669"/>
    <property type="project" value="TreeGrafter"/>
</dbReference>
<dbReference type="GO" id="GO:0003825">
    <property type="term" value="F:alpha,alpha-trehalose-phosphate synthase (UDP-forming) activity"/>
    <property type="evidence" value="ECO:0007669"/>
    <property type="project" value="TreeGrafter"/>
</dbReference>
<evidence type="ECO:0000256" key="1">
    <source>
        <dbReference type="ARBA" id="ARBA00022553"/>
    </source>
</evidence>
<reference evidence="3" key="1">
    <citation type="journal article" date="2021" name="Open Biol.">
        <title>Shared evolutionary footprints suggest mitochondrial oxidative damage underlies multiple complex I losses in fungi.</title>
        <authorList>
            <person name="Schikora-Tamarit M.A."/>
            <person name="Marcet-Houben M."/>
            <person name="Nosek J."/>
            <person name="Gabaldon T."/>
        </authorList>
    </citation>
    <scope>NUCLEOTIDE SEQUENCE</scope>
    <source>
        <strain evidence="3">CBS6075</strain>
    </source>
</reference>
<dbReference type="OrthoDB" id="755951at2759"/>
<protein>
    <submittedName>
        <fullName evidence="3">Uncharacterized protein</fullName>
    </submittedName>
</protein>
<dbReference type="AlphaFoldDB" id="A0A9P8T6K5"/>
<dbReference type="Proteomes" id="UP000769157">
    <property type="component" value="Unassembled WGS sequence"/>
</dbReference>
<dbReference type="FunFam" id="3.40.50.2000:FF:000099">
    <property type="entry name" value="Alpha,alpha-trehalose phosphate synthase subunit, putative"/>
    <property type="match status" value="1"/>
</dbReference>
<dbReference type="Pfam" id="PF00982">
    <property type="entry name" value="Glyco_transf_20"/>
    <property type="match status" value="1"/>
</dbReference>
<dbReference type="Gene3D" id="3.40.50.2000">
    <property type="entry name" value="Glycogen Phosphorylase B"/>
    <property type="match status" value="2"/>
</dbReference>
<gene>
    <name evidence="3" type="ORF">OGAPHI_001962</name>
</gene>
<feature type="compositionally biased region" description="Polar residues" evidence="2">
    <location>
        <begin position="38"/>
        <end position="47"/>
    </location>
</feature>
<dbReference type="CDD" id="cd03788">
    <property type="entry name" value="GT20_TPS"/>
    <property type="match status" value="1"/>
</dbReference>